<protein>
    <submittedName>
        <fullName evidence="2">Uncharacterized protein</fullName>
    </submittedName>
</protein>
<dbReference type="Proteomes" id="UP000811246">
    <property type="component" value="Chromosome 6"/>
</dbReference>
<sequence>MFNGVIRYFKTKSSKHVLSNICIWLSLSMGNGTEHPSTLTPCSSTTSKIVGSEDNRPDGGETEASCTIR</sequence>
<organism evidence="2 3">
    <name type="scientific">Carya illinoinensis</name>
    <name type="common">Pecan</name>
    <dbReference type="NCBI Taxonomy" id="32201"/>
    <lineage>
        <taxon>Eukaryota</taxon>
        <taxon>Viridiplantae</taxon>
        <taxon>Streptophyta</taxon>
        <taxon>Embryophyta</taxon>
        <taxon>Tracheophyta</taxon>
        <taxon>Spermatophyta</taxon>
        <taxon>Magnoliopsida</taxon>
        <taxon>eudicotyledons</taxon>
        <taxon>Gunneridae</taxon>
        <taxon>Pentapetalae</taxon>
        <taxon>rosids</taxon>
        <taxon>fabids</taxon>
        <taxon>Fagales</taxon>
        <taxon>Juglandaceae</taxon>
        <taxon>Carya</taxon>
    </lineage>
</organism>
<reference evidence="2" key="1">
    <citation type="submission" date="2021-01" db="EMBL/GenBank/DDBJ databases">
        <authorList>
            <person name="Lovell J.T."/>
            <person name="Bentley N."/>
            <person name="Bhattarai G."/>
            <person name="Jenkins J.W."/>
            <person name="Sreedasyam A."/>
            <person name="Alarcon Y."/>
            <person name="Bock C."/>
            <person name="Boston L."/>
            <person name="Carlson J."/>
            <person name="Cervantes K."/>
            <person name="Clermont K."/>
            <person name="Krom N."/>
            <person name="Kubenka K."/>
            <person name="Mamidi S."/>
            <person name="Mattison C."/>
            <person name="Monteros M."/>
            <person name="Pisani C."/>
            <person name="Plott C."/>
            <person name="Rajasekar S."/>
            <person name="Rhein H.S."/>
            <person name="Rohla C."/>
            <person name="Song M."/>
            <person name="Hilaire R.S."/>
            <person name="Shu S."/>
            <person name="Wells L."/>
            <person name="Wang X."/>
            <person name="Webber J."/>
            <person name="Heerema R.J."/>
            <person name="Klein P."/>
            <person name="Conner P."/>
            <person name="Grauke L."/>
            <person name="Grimwood J."/>
            <person name="Schmutz J."/>
            <person name="Randall J.J."/>
        </authorList>
    </citation>
    <scope>NUCLEOTIDE SEQUENCE</scope>
    <source>
        <tissue evidence="2">Leaf</tissue>
    </source>
</reference>
<evidence type="ECO:0000313" key="3">
    <source>
        <dbReference type="Proteomes" id="UP000811246"/>
    </source>
</evidence>
<gene>
    <name evidence="2" type="ORF">I3842_06G031300</name>
</gene>
<dbReference type="AlphaFoldDB" id="A0A922ENZ0"/>
<comment type="caution">
    <text evidence="2">The sequence shown here is derived from an EMBL/GenBank/DDBJ whole genome shotgun (WGS) entry which is preliminary data.</text>
</comment>
<feature type="compositionally biased region" description="Low complexity" evidence="1">
    <location>
        <begin position="36"/>
        <end position="47"/>
    </location>
</feature>
<feature type="region of interest" description="Disordered" evidence="1">
    <location>
        <begin position="33"/>
        <end position="69"/>
    </location>
</feature>
<evidence type="ECO:0000256" key="1">
    <source>
        <dbReference type="SAM" id="MobiDB-lite"/>
    </source>
</evidence>
<dbReference type="EMBL" id="CM031830">
    <property type="protein sequence ID" value="KAG6707431.1"/>
    <property type="molecule type" value="Genomic_DNA"/>
</dbReference>
<name>A0A922ENZ0_CARIL</name>
<proteinExistence type="predicted"/>
<evidence type="ECO:0000313" key="2">
    <source>
        <dbReference type="EMBL" id="KAG6707431.1"/>
    </source>
</evidence>
<accession>A0A922ENZ0</accession>